<feature type="domain" description="K-box" evidence="2">
    <location>
        <begin position="30"/>
        <end position="120"/>
    </location>
</feature>
<organism evidence="3 4">
    <name type="scientific">Cuscuta epithymum</name>
    <dbReference type="NCBI Taxonomy" id="186058"/>
    <lineage>
        <taxon>Eukaryota</taxon>
        <taxon>Viridiplantae</taxon>
        <taxon>Streptophyta</taxon>
        <taxon>Embryophyta</taxon>
        <taxon>Tracheophyta</taxon>
        <taxon>Spermatophyta</taxon>
        <taxon>Magnoliopsida</taxon>
        <taxon>eudicotyledons</taxon>
        <taxon>Gunneridae</taxon>
        <taxon>Pentapetalae</taxon>
        <taxon>asterids</taxon>
        <taxon>lamiids</taxon>
        <taxon>Solanales</taxon>
        <taxon>Convolvulaceae</taxon>
        <taxon>Cuscuteae</taxon>
        <taxon>Cuscuta</taxon>
        <taxon>Cuscuta subgen. Cuscuta</taxon>
    </lineage>
</organism>
<dbReference type="Pfam" id="PF01486">
    <property type="entry name" value="K-box"/>
    <property type="match status" value="1"/>
</dbReference>
<evidence type="ECO:0000313" key="3">
    <source>
        <dbReference type="EMBL" id="CAH9145839.1"/>
    </source>
</evidence>
<protein>
    <recommendedName>
        <fullName evidence="2">K-box domain-containing protein</fullName>
    </recommendedName>
</protein>
<sequence length="164" mass="19100">MRETIARYRRYTVDRHAENPSVEQEPDEDMLHMQQKTECLAKKLDALEASKRKLLGEDLGSCPMEELQQIEQQLERSVNIIRARKVKVYTDQIERLKEKEDALKAENAMLWEKFKTLEPQVSNEGMERDAICPEGSEKSDVETELYIGLPESRAKPATVVFQFR</sequence>
<dbReference type="EMBL" id="CAMAPF010001086">
    <property type="protein sequence ID" value="CAH9145839.1"/>
    <property type="molecule type" value="Genomic_DNA"/>
</dbReference>
<dbReference type="GO" id="GO:0005634">
    <property type="term" value="C:nucleus"/>
    <property type="evidence" value="ECO:0007669"/>
    <property type="project" value="InterPro"/>
</dbReference>
<dbReference type="PROSITE" id="PS51297">
    <property type="entry name" value="K_BOX"/>
    <property type="match status" value="1"/>
</dbReference>
<evidence type="ECO:0000313" key="4">
    <source>
        <dbReference type="Proteomes" id="UP001152523"/>
    </source>
</evidence>
<accession>A0AAV0GCY4</accession>
<keyword evidence="1" id="KW-0175">Coiled coil</keyword>
<dbReference type="GO" id="GO:0003700">
    <property type="term" value="F:DNA-binding transcription factor activity"/>
    <property type="evidence" value="ECO:0007669"/>
    <property type="project" value="InterPro"/>
</dbReference>
<keyword evidence="4" id="KW-1185">Reference proteome</keyword>
<dbReference type="AlphaFoldDB" id="A0AAV0GCY4"/>
<comment type="caution">
    <text evidence="3">The sequence shown here is derived from an EMBL/GenBank/DDBJ whole genome shotgun (WGS) entry which is preliminary data.</text>
</comment>
<proteinExistence type="predicted"/>
<reference evidence="3" key="1">
    <citation type="submission" date="2022-07" db="EMBL/GenBank/DDBJ databases">
        <authorList>
            <person name="Macas J."/>
            <person name="Novak P."/>
            <person name="Neumann P."/>
        </authorList>
    </citation>
    <scope>NUCLEOTIDE SEQUENCE</scope>
</reference>
<gene>
    <name evidence="3" type="ORF">CEPIT_LOCUS42529</name>
</gene>
<dbReference type="InterPro" id="IPR002487">
    <property type="entry name" value="TF_Kbox"/>
</dbReference>
<evidence type="ECO:0000256" key="1">
    <source>
        <dbReference type="SAM" id="Coils"/>
    </source>
</evidence>
<dbReference type="Proteomes" id="UP001152523">
    <property type="component" value="Unassembled WGS sequence"/>
</dbReference>
<name>A0AAV0GCY4_9ASTE</name>
<evidence type="ECO:0000259" key="2">
    <source>
        <dbReference type="PROSITE" id="PS51297"/>
    </source>
</evidence>
<feature type="coiled-coil region" evidence="1">
    <location>
        <begin position="64"/>
        <end position="106"/>
    </location>
</feature>